<dbReference type="InterPro" id="IPR006913">
    <property type="entry name" value="CENP-V/GFA"/>
</dbReference>
<dbReference type="GO" id="GO:0016846">
    <property type="term" value="F:carbon-sulfur lyase activity"/>
    <property type="evidence" value="ECO:0007669"/>
    <property type="project" value="InterPro"/>
</dbReference>
<keyword evidence="7" id="KW-1185">Reference proteome</keyword>
<reference evidence="6" key="1">
    <citation type="submission" date="2017-09" db="EMBL/GenBank/DDBJ databases">
        <title>Polyketide synthases of a Diaporthe helianthi virulent isolate.</title>
        <authorList>
            <person name="Baroncelli R."/>
        </authorList>
    </citation>
    <scope>NUCLEOTIDE SEQUENCE [LARGE SCALE GENOMIC DNA]</scope>
    <source>
        <strain evidence="6">7/96</strain>
    </source>
</reference>
<evidence type="ECO:0000256" key="4">
    <source>
        <dbReference type="SAM" id="MobiDB-lite"/>
    </source>
</evidence>
<evidence type="ECO:0000313" key="7">
    <source>
        <dbReference type="Proteomes" id="UP000094444"/>
    </source>
</evidence>
<dbReference type="InterPro" id="IPR011057">
    <property type="entry name" value="Mss4-like_sf"/>
</dbReference>
<evidence type="ECO:0000256" key="2">
    <source>
        <dbReference type="ARBA" id="ARBA00022723"/>
    </source>
</evidence>
<keyword evidence="2" id="KW-0479">Metal-binding</keyword>
<evidence type="ECO:0000256" key="3">
    <source>
        <dbReference type="ARBA" id="ARBA00022833"/>
    </source>
</evidence>
<proteinExistence type="inferred from homology"/>
<evidence type="ECO:0000256" key="1">
    <source>
        <dbReference type="ARBA" id="ARBA00005495"/>
    </source>
</evidence>
<comment type="caution">
    <text evidence="6">The sequence shown here is derived from an EMBL/GenBank/DDBJ whole genome shotgun (WGS) entry which is preliminary data.</text>
</comment>
<dbReference type="InParanoid" id="A0A2P5HUM5"/>
<protein>
    <recommendedName>
        <fullName evidence="5">CENP-V/GFA domain-containing protein</fullName>
    </recommendedName>
</protein>
<feature type="domain" description="CENP-V/GFA" evidence="5">
    <location>
        <begin position="29"/>
        <end position="175"/>
    </location>
</feature>
<dbReference type="Gene3D" id="2.170.150.70">
    <property type="match status" value="1"/>
</dbReference>
<dbReference type="PROSITE" id="PS51891">
    <property type="entry name" value="CENP_V_GFA"/>
    <property type="match status" value="1"/>
</dbReference>
<dbReference type="AlphaFoldDB" id="A0A2P5HUM5"/>
<evidence type="ECO:0000259" key="5">
    <source>
        <dbReference type="PROSITE" id="PS51891"/>
    </source>
</evidence>
<feature type="region of interest" description="Disordered" evidence="4">
    <location>
        <begin position="1"/>
        <end position="23"/>
    </location>
</feature>
<dbReference type="OrthoDB" id="2993351at2759"/>
<gene>
    <name evidence="6" type="ORF">DHEL01_v207661</name>
</gene>
<dbReference type="EMBL" id="MAVT02000707">
    <property type="protein sequence ID" value="POS73941.1"/>
    <property type="molecule type" value="Genomic_DNA"/>
</dbReference>
<sequence>MAANDKPESTKLPSDDQLPAPEPAHPDSLTTKCHCGRVSVEIPSLPAKLNECRCSICYRYGAEWAYYHPDDVNIIVNAQGSRKALGGKPARKEPETVGEEAKGLRYYARDDSDGNFGFFFCGNCGCLTHWAATEQGRDSLGKPKKLGVNSRMLPLTLLDGVEKTTGEFCGLSEWN</sequence>
<evidence type="ECO:0000313" key="6">
    <source>
        <dbReference type="EMBL" id="POS73941.1"/>
    </source>
</evidence>
<comment type="similarity">
    <text evidence="1">Belongs to the Gfa family.</text>
</comment>
<dbReference type="Proteomes" id="UP000094444">
    <property type="component" value="Unassembled WGS sequence"/>
</dbReference>
<organism evidence="6 7">
    <name type="scientific">Diaporthe helianthi</name>
    <dbReference type="NCBI Taxonomy" id="158607"/>
    <lineage>
        <taxon>Eukaryota</taxon>
        <taxon>Fungi</taxon>
        <taxon>Dikarya</taxon>
        <taxon>Ascomycota</taxon>
        <taxon>Pezizomycotina</taxon>
        <taxon>Sordariomycetes</taxon>
        <taxon>Sordariomycetidae</taxon>
        <taxon>Diaporthales</taxon>
        <taxon>Diaporthaceae</taxon>
        <taxon>Diaporthe</taxon>
    </lineage>
</organism>
<name>A0A2P5HUM5_DIAHE</name>
<dbReference type="SUPFAM" id="SSF51316">
    <property type="entry name" value="Mss4-like"/>
    <property type="match status" value="1"/>
</dbReference>
<accession>A0A2P5HUM5</accession>
<dbReference type="GO" id="GO:0046872">
    <property type="term" value="F:metal ion binding"/>
    <property type="evidence" value="ECO:0007669"/>
    <property type="project" value="UniProtKB-KW"/>
</dbReference>
<keyword evidence="3" id="KW-0862">Zinc</keyword>